<feature type="signal peptide" evidence="9">
    <location>
        <begin position="1"/>
        <end position="33"/>
    </location>
</feature>
<accession>A0AAD9WGT6</accession>
<evidence type="ECO:0000259" key="10">
    <source>
        <dbReference type="SMART" id="SM00656"/>
    </source>
</evidence>
<organism evidence="11 12">
    <name type="scientific">Diplocarpon rosae</name>
    <dbReference type="NCBI Taxonomy" id="946125"/>
    <lineage>
        <taxon>Eukaryota</taxon>
        <taxon>Fungi</taxon>
        <taxon>Dikarya</taxon>
        <taxon>Ascomycota</taxon>
        <taxon>Pezizomycotina</taxon>
        <taxon>Leotiomycetes</taxon>
        <taxon>Helotiales</taxon>
        <taxon>Drepanopezizaceae</taxon>
        <taxon>Diplocarpon</taxon>
    </lineage>
</organism>
<keyword evidence="8" id="KW-0624">Polysaccharide degradation</keyword>
<evidence type="ECO:0000256" key="9">
    <source>
        <dbReference type="SAM" id="SignalP"/>
    </source>
</evidence>
<keyword evidence="5 8" id="KW-0456">Lyase</keyword>
<evidence type="ECO:0000256" key="8">
    <source>
        <dbReference type="RuleBase" id="RU361173"/>
    </source>
</evidence>
<evidence type="ECO:0000256" key="2">
    <source>
        <dbReference type="ARBA" id="ARBA00010980"/>
    </source>
</evidence>
<dbReference type="SMART" id="SM00656">
    <property type="entry name" value="Amb_all"/>
    <property type="match status" value="1"/>
</dbReference>
<evidence type="ECO:0000256" key="7">
    <source>
        <dbReference type="ARBA" id="ARBA00039082"/>
    </source>
</evidence>
<evidence type="ECO:0000313" key="12">
    <source>
        <dbReference type="Proteomes" id="UP001285354"/>
    </source>
</evidence>
<dbReference type="AlphaFoldDB" id="A0AAD9WGT6"/>
<protein>
    <recommendedName>
        <fullName evidence="7">pectin lyase</fullName>
        <ecNumber evidence="7">4.2.2.10</ecNumber>
    </recommendedName>
</protein>
<comment type="caution">
    <text evidence="11">The sequence shown here is derived from an EMBL/GenBank/DDBJ whole genome shotgun (WGS) entry which is preliminary data.</text>
</comment>
<feature type="domain" description="Pectate lyase" evidence="10">
    <location>
        <begin position="112"/>
        <end position="330"/>
    </location>
</feature>
<feature type="chain" id="PRO_5042081891" description="pectin lyase" evidence="9">
    <location>
        <begin position="34"/>
        <end position="408"/>
    </location>
</feature>
<dbReference type="Proteomes" id="UP001285354">
    <property type="component" value="Unassembled WGS sequence"/>
</dbReference>
<reference evidence="11" key="1">
    <citation type="submission" date="2023-06" db="EMBL/GenBank/DDBJ databases">
        <title>Draft genome of Marssonina rosae.</title>
        <authorList>
            <person name="Cheng Q."/>
        </authorList>
    </citation>
    <scope>NUCLEOTIDE SEQUENCE</scope>
    <source>
        <strain evidence="11">R4</strain>
    </source>
</reference>
<comment type="catalytic activity">
    <reaction evidence="6">
        <text>Eliminative cleavage of (1-&gt;4)-alpha-D-galacturonan methyl ester to give oligosaccharides with 4-deoxy-6-O-methyl-alpha-D-galact-4-enuronosyl groups at their non-reducing ends.</text>
        <dbReference type="EC" id="4.2.2.10"/>
    </reaction>
</comment>
<keyword evidence="3 8" id="KW-0964">Secreted</keyword>
<dbReference type="GO" id="GO:0030570">
    <property type="term" value="F:pectate lyase activity"/>
    <property type="evidence" value="ECO:0007669"/>
    <property type="project" value="InterPro"/>
</dbReference>
<dbReference type="Gene3D" id="2.160.20.10">
    <property type="entry name" value="Single-stranded right-handed beta-helix, Pectin lyase-like"/>
    <property type="match status" value="1"/>
</dbReference>
<dbReference type="GO" id="GO:0000272">
    <property type="term" value="P:polysaccharide catabolic process"/>
    <property type="evidence" value="ECO:0007669"/>
    <property type="project" value="UniProtKB-KW"/>
</dbReference>
<keyword evidence="8" id="KW-0119">Carbohydrate metabolism</keyword>
<dbReference type="PANTHER" id="PTHR31683:SF16">
    <property type="entry name" value="PECTIN LYASE A-RELATED"/>
    <property type="match status" value="1"/>
</dbReference>
<evidence type="ECO:0000313" key="11">
    <source>
        <dbReference type="EMBL" id="KAK2628756.1"/>
    </source>
</evidence>
<keyword evidence="12" id="KW-1185">Reference proteome</keyword>
<dbReference type="InterPro" id="IPR045032">
    <property type="entry name" value="PEL"/>
</dbReference>
<gene>
    <name evidence="11" type="ORF">QTJ16_001859</name>
</gene>
<dbReference type="InterPro" id="IPR011050">
    <property type="entry name" value="Pectin_lyase_fold/virulence"/>
</dbReference>
<evidence type="ECO:0000256" key="3">
    <source>
        <dbReference type="ARBA" id="ARBA00022525"/>
    </source>
</evidence>
<dbReference type="EMBL" id="JAUBYV010000002">
    <property type="protein sequence ID" value="KAK2628756.1"/>
    <property type="molecule type" value="Genomic_DNA"/>
</dbReference>
<dbReference type="PANTHER" id="PTHR31683">
    <property type="entry name" value="PECTATE LYASE 18-RELATED"/>
    <property type="match status" value="1"/>
</dbReference>
<dbReference type="InterPro" id="IPR002022">
    <property type="entry name" value="Pec_lyase"/>
</dbReference>
<evidence type="ECO:0000256" key="4">
    <source>
        <dbReference type="ARBA" id="ARBA00022729"/>
    </source>
</evidence>
<evidence type="ECO:0000256" key="6">
    <source>
        <dbReference type="ARBA" id="ARBA00036818"/>
    </source>
</evidence>
<sequence length="408" mass="42634">MDRILMSPNQNPLPIIKSAAAVILVLAAHFCVAVPTEDTSPTSTVDKRALSPLVSGSPPGFASNTTGGGTASPVYPTSIAQLTTYLTSSSPQVIVLSGTYDFAGSEGTVTKTACNAYSCTPAQGGQALLNALNGCASNLALYDVNIDQAAFSPIWVRSDKTVVGTNGATIKGKGFRLSGVANIIFQNIHVTELNPAYVWGGDAFALTDTSNVWIDHVTTSRLGRQHYSFGQGPSAGITISNSFIDGYTPYSATCDQRTYWGFELVGSGDSITFIENHVYLLSGRGPALSGNTLWHAVNNVWSSSGGHLIEGTDNAMGVYEGNYFQDCPTIVGIPLPSVRLFTSVAAEVGQCASRLGRNCVPNLAVNSSAFSFSNLDALASFAGKSNIPAAHTGAWTRDNVVANAGNVL</sequence>
<dbReference type="EC" id="4.2.2.10" evidence="7"/>
<dbReference type="SUPFAM" id="SSF51126">
    <property type="entry name" value="Pectin lyase-like"/>
    <property type="match status" value="1"/>
</dbReference>
<dbReference type="GO" id="GO:0005576">
    <property type="term" value="C:extracellular region"/>
    <property type="evidence" value="ECO:0007669"/>
    <property type="project" value="UniProtKB-SubCell"/>
</dbReference>
<keyword evidence="4 9" id="KW-0732">Signal</keyword>
<evidence type="ECO:0000256" key="1">
    <source>
        <dbReference type="ARBA" id="ARBA00004613"/>
    </source>
</evidence>
<comment type="subcellular location">
    <subcellularLocation>
        <location evidence="1 8">Secreted</location>
    </subcellularLocation>
</comment>
<comment type="similarity">
    <text evidence="2 8">Belongs to the polysaccharide lyase 1 family.</text>
</comment>
<evidence type="ECO:0000256" key="5">
    <source>
        <dbReference type="ARBA" id="ARBA00023239"/>
    </source>
</evidence>
<proteinExistence type="inferred from homology"/>
<name>A0AAD9WGT6_9HELO</name>
<dbReference type="GO" id="GO:0047490">
    <property type="term" value="F:pectin lyase activity"/>
    <property type="evidence" value="ECO:0007669"/>
    <property type="project" value="UniProtKB-EC"/>
</dbReference>
<dbReference type="Pfam" id="PF00544">
    <property type="entry name" value="Pectate_lyase_4"/>
    <property type="match status" value="1"/>
</dbReference>
<dbReference type="InterPro" id="IPR012334">
    <property type="entry name" value="Pectin_lyas_fold"/>
</dbReference>